<gene>
    <name evidence="1" type="ORF">M569_14900</name>
</gene>
<organism evidence="1 2">
    <name type="scientific">Genlisea aurea</name>
    <dbReference type="NCBI Taxonomy" id="192259"/>
    <lineage>
        <taxon>Eukaryota</taxon>
        <taxon>Viridiplantae</taxon>
        <taxon>Streptophyta</taxon>
        <taxon>Embryophyta</taxon>
        <taxon>Tracheophyta</taxon>
        <taxon>Spermatophyta</taxon>
        <taxon>Magnoliopsida</taxon>
        <taxon>eudicotyledons</taxon>
        <taxon>Gunneridae</taxon>
        <taxon>Pentapetalae</taxon>
        <taxon>asterids</taxon>
        <taxon>lamiids</taxon>
        <taxon>Lamiales</taxon>
        <taxon>Lentibulariaceae</taxon>
        <taxon>Genlisea</taxon>
    </lineage>
</organism>
<evidence type="ECO:0008006" key="3">
    <source>
        <dbReference type="Google" id="ProtNLM"/>
    </source>
</evidence>
<evidence type="ECO:0000313" key="2">
    <source>
        <dbReference type="Proteomes" id="UP000015453"/>
    </source>
</evidence>
<proteinExistence type="predicted"/>
<reference evidence="1 2" key="1">
    <citation type="journal article" date="2013" name="BMC Genomics">
        <title>The miniature genome of a carnivorous plant Genlisea aurea contains a low number of genes and short non-coding sequences.</title>
        <authorList>
            <person name="Leushkin E.V."/>
            <person name="Sutormin R.A."/>
            <person name="Nabieva E.R."/>
            <person name="Penin A.A."/>
            <person name="Kondrashov A.S."/>
            <person name="Logacheva M.D."/>
        </authorList>
    </citation>
    <scope>NUCLEOTIDE SEQUENCE [LARGE SCALE GENOMIC DNA]</scope>
</reference>
<name>S8DKA4_9LAMI</name>
<dbReference type="OrthoDB" id="442680at2759"/>
<dbReference type="EMBL" id="AUSU01007984">
    <property type="protein sequence ID" value="EPS59907.1"/>
    <property type="molecule type" value="Genomic_DNA"/>
</dbReference>
<comment type="caution">
    <text evidence="1">The sequence shown here is derived from an EMBL/GenBank/DDBJ whole genome shotgun (WGS) entry which is preliminary data.</text>
</comment>
<feature type="non-terminal residue" evidence="1">
    <location>
        <position position="1"/>
    </location>
</feature>
<dbReference type="AlphaFoldDB" id="S8DKA4"/>
<feature type="non-terminal residue" evidence="1">
    <location>
        <position position="87"/>
    </location>
</feature>
<evidence type="ECO:0000313" key="1">
    <source>
        <dbReference type="EMBL" id="EPS59907.1"/>
    </source>
</evidence>
<accession>S8DKA4</accession>
<sequence>NKLSMSIRKNKTDFCNQVCTKPHHLKLLLLCGFFTLQTTQQATAGVDVASNLQAFSFLGDLGDISTGFASAFLLIFFSELGDKTFFI</sequence>
<keyword evidence="2" id="KW-1185">Reference proteome</keyword>
<protein>
    <recommendedName>
        <fullName evidence="3">GDT1 family protein</fullName>
    </recommendedName>
</protein>
<dbReference type="Proteomes" id="UP000015453">
    <property type="component" value="Unassembled WGS sequence"/>
</dbReference>